<evidence type="ECO:0000313" key="2">
    <source>
        <dbReference type="EMBL" id="PPQ72328.1"/>
    </source>
</evidence>
<dbReference type="GO" id="GO:0005525">
    <property type="term" value="F:GTP binding"/>
    <property type="evidence" value="ECO:0007669"/>
    <property type="project" value="InterPro"/>
</dbReference>
<reference evidence="2 3" key="1">
    <citation type="journal article" date="2018" name="Evol. Lett.">
        <title>Horizontal gene cluster transfer increased hallucinogenic mushroom diversity.</title>
        <authorList>
            <person name="Reynolds H.T."/>
            <person name="Vijayakumar V."/>
            <person name="Gluck-Thaler E."/>
            <person name="Korotkin H.B."/>
            <person name="Matheny P.B."/>
            <person name="Slot J.C."/>
        </authorList>
    </citation>
    <scope>NUCLEOTIDE SEQUENCE [LARGE SCALE GENOMIC DNA]</scope>
    <source>
        <strain evidence="2 3">2629</strain>
    </source>
</reference>
<dbReference type="InterPro" id="IPR006073">
    <property type="entry name" value="GTP-bd"/>
</dbReference>
<evidence type="ECO:0000313" key="3">
    <source>
        <dbReference type="Proteomes" id="UP000284842"/>
    </source>
</evidence>
<sequence length="308" mass="35057">MYPMTSFAMVPAAELIGPTGAGKSSFIEAIHSRSTRAPLKISGDTLEGVTQQVTIYRAYGVSDKRHGPNVPIYIIDTPGFMDPKISELQVIKAIKEWRDRCNALKGYVRVLYFHPITDVRLAASKVICMQLLKDFWGEYNMATVTLVTTMWDPDSLPLGKRAAAKERFDKLKKCQLEWADWCRKGSQTAKFENTFESAMEILNRAVTLTVEFDPHRNRHPADDVLQLADALLGQRISSLQEQLGNLDNGLLDLSLNEEDKLFFMQKREETQSTWKRFKNQQGNLRKQRKKAKLAASSTHEQQTNKTFL</sequence>
<dbReference type="EMBL" id="NHTK01005875">
    <property type="protein sequence ID" value="PPQ72328.1"/>
    <property type="molecule type" value="Genomic_DNA"/>
</dbReference>
<protein>
    <recommendedName>
        <fullName evidence="1">G domain-containing protein</fullName>
    </recommendedName>
</protein>
<dbReference type="InParanoid" id="A0A409W1H9"/>
<dbReference type="InterPro" id="IPR027417">
    <property type="entry name" value="P-loop_NTPase"/>
</dbReference>
<keyword evidence="3" id="KW-1185">Reference proteome</keyword>
<gene>
    <name evidence="2" type="ORF">CVT24_004547</name>
</gene>
<name>A0A409W1H9_9AGAR</name>
<feature type="domain" description="G" evidence="1">
    <location>
        <begin position="15"/>
        <end position="99"/>
    </location>
</feature>
<accession>A0A409W1H9</accession>
<dbReference type="STRING" id="181874.A0A409W1H9"/>
<dbReference type="Pfam" id="PF01926">
    <property type="entry name" value="MMR_HSR1"/>
    <property type="match status" value="1"/>
</dbReference>
<proteinExistence type="predicted"/>
<dbReference type="OrthoDB" id="2130433at2759"/>
<comment type="caution">
    <text evidence="2">The sequence shown here is derived from an EMBL/GenBank/DDBJ whole genome shotgun (WGS) entry which is preliminary data.</text>
</comment>
<dbReference type="SUPFAM" id="SSF52540">
    <property type="entry name" value="P-loop containing nucleoside triphosphate hydrolases"/>
    <property type="match status" value="1"/>
</dbReference>
<dbReference type="Gene3D" id="3.40.50.300">
    <property type="entry name" value="P-loop containing nucleotide triphosphate hydrolases"/>
    <property type="match status" value="1"/>
</dbReference>
<evidence type="ECO:0000259" key="1">
    <source>
        <dbReference type="Pfam" id="PF01926"/>
    </source>
</evidence>
<organism evidence="2 3">
    <name type="scientific">Panaeolus cyanescens</name>
    <dbReference type="NCBI Taxonomy" id="181874"/>
    <lineage>
        <taxon>Eukaryota</taxon>
        <taxon>Fungi</taxon>
        <taxon>Dikarya</taxon>
        <taxon>Basidiomycota</taxon>
        <taxon>Agaricomycotina</taxon>
        <taxon>Agaricomycetes</taxon>
        <taxon>Agaricomycetidae</taxon>
        <taxon>Agaricales</taxon>
        <taxon>Agaricineae</taxon>
        <taxon>Galeropsidaceae</taxon>
        <taxon>Panaeolus</taxon>
    </lineage>
</organism>
<dbReference type="Proteomes" id="UP000284842">
    <property type="component" value="Unassembled WGS sequence"/>
</dbReference>
<dbReference type="AlphaFoldDB" id="A0A409W1H9"/>